<dbReference type="Gene3D" id="1.25.40.10">
    <property type="entry name" value="Tetratricopeptide repeat domain"/>
    <property type="match status" value="1"/>
</dbReference>
<feature type="repeat" description="TPR" evidence="3">
    <location>
        <begin position="224"/>
        <end position="257"/>
    </location>
</feature>
<evidence type="ECO:0000313" key="5">
    <source>
        <dbReference type="EMBL" id="TWU06861.1"/>
    </source>
</evidence>
<protein>
    <submittedName>
        <fullName evidence="5">DNA-directed RNA polymerase subunit alpha</fullName>
        <ecNumber evidence="5">2.7.7.6</ecNumber>
    </submittedName>
</protein>
<dbReference type="GO" id="GO:0003899">
    <property type="term" value="F:DNA-directed RNA polymerase activity"/>
    <property type="evidence" value="ECO:0007669"/>
    <property type="project" value="UniProtKB-EC"/>
</dbReference>
<dbReference type="InterPro" id="IPR011990">
    <property type="entry name" value="TPR-like_helical_dom_sf"/>
</dbReference>
<evidence type="ECO:0000256" key="1">
    <source>
        <dbReference type="ARBA" id="ARBA00022737"/>
    </source>
</evidence>
<reference evidence="5 6" key="1">
    <citation type="submission" date="2019-02" db="EMBL/GenBank/DDBJ databases">
        <title>Deep-cultivation of Planctomycetes and their phenomic and genomic characterization uncovers novel biology.</title>
        <authorList>
            <person name="Wiegand S."/>
            <person name="Jogler M."/>
            <person name="Boedeker C."/>
            <person name="Pinto D."/>
            <person name="Vollmers J."/>
            <person name="Rivas-Marin E."/>
            <person name="Kohn T."/>
            <person name="Peeters S.H."/>
            <person name="Heuer A."/>
            <person name="Rast P."/>
            <person name="Oberbeckmann S."/>
            <person name="Bunk B."/>
            <person name="Jeske O."/>
            <person name="Meyerdierks A."/>
            <person name="Storesund J.E."/>
            <person name="Kallscheuer N."/>
            <person name="Luecker S."/>
            <person name="Lage O.M."/>
            <person name="Pohl T."/>
            <person name="Merkel B.J."/>
            <person name="Hornburger P."/>
            <person name="Mueller R.-W."/>
            <person name="Bruemmer F."/>
            <person name="Labrenz M."/>
            <person name="Spormann A.M."/>
            <person name="Op Den Camp H."/>
            <person name="Overmann J."/>
            <person name="Amann R."/>
            <person name="Jetten M.S.M."/>
            <person name="Mascher T."/>
            <person name="Medema M.H."/>
            <person name="Devos D.P."/>
            <person name="Kaster A.-K."/>
            <person name="Ovreas L."/>
            <person name="Rohde M."/>
            <person name="Galperin M.Y."/>
            <person name="Jogler C."/>
        </authorList>
    </citation>
    <scope>NUCLEOTIDE SEQUENCE [LARGE SCALE GENOMIC DNA]</scope>
    <source>
        <strain evidence="5 6">CA54</strain>
    </source>
</reference>
<name>A0A5C6B5T2_9PLAN</name>
<dbReference type="SUPFAM" id="SSF48452">
    <property type="entry name" value="TPR-like"/>
    <property type="match status" value="1"/>
</dbReference>
<dbReference type="InterPro" id="IPR051685">
    <property type="entry name" value="Ycf3/AcsC/BcsC/TPR_MFPF"/>
</dbReference>
<dbReference type="AlphaFoldDB" id="A0A5C6B5T2"/>
<evidence type="ECO:0000256" key="2">
    <source>
        <dbReference type="ARBA" id="ARBA00022803"/>
    </source>
</evidence>
<dbReference type="GO" id="GO:0000428">
    <property type="term" value="C:DNA-directed RNA polymerase complex"/>
    <property type="evidence" value="ECO:0007669"/>
    <property type="project" value="UniProtKB-KW"/>
</dbReference>
<feature type="domain" description="RNA polymerase alpha subunit C-terminal" evidence="4">
    <location>
        <begin position="372"/>
        <end position="433"/>
    </location>
</feature>
<feature type="repeat" description="TPR" evidence="3">
    <location>
        <begin position="156"/>
        <end position="189"/>
    </location>
</feature>
<gene>
    <name evidence="5" type="primary">rpoA_2</name>
    <name evidence="5" type="ORF">CA54_52620</name>
</gene>
<keyword evidence="5" id="KW-0548">Nucleotidyltransferase</keyword>
<keyword evidence="2 3" id="KW-0802">TPR repeat</keyword>
<evidence type="ECO:0000256" key="3">
    <source>
        <dbReference type="PROSITE-ProRule" id="PRU00339"/>
    </source>
</evidence>
<dbReference type="Pfam" id="PF07719">
    <property type="entry name" value="TPR_2"/>
    <property type="match status" value="1"/>
</dbReference>
<organism evidence="5 6">
    <name type="scientific">Symmachiella macrocystis</name>
    <dbReference type="NCBI Taxonomy" id="2527985"/>
    <lineage>
        <taxon>Bacteria</taxon>
        <taxon>Pseudomonadati</taxon>
        <taxon>Planctomycetota</taxon>
        <taxon>Planctomycetia</taxon>
        <taxon>Planctomycetales</taxon>
        <taxon>Planctomycetaceae</taxon>
        <taxon>Symmachiella</taxon>
    </lineage>
</organism>
<dbReference type="Pfam" id="PF03118">
    <property type="entry name" value="RNA_pol_A_CTD"/>
    <property type="match status" value="2"/>
</dbReference>
<dbReference type="PANTHER" id="PTHR44943:SF8">
    <property type="entry name" value="TPR REPEAT-CONTAINING PROTEIN MJ0263"/>
    <property type="match status" value="1"/>
</dbReference>
<dbReference type="GO" id="GO:0006351">
    <property type="term" value="P:DNA-templated transcription"/>
    <property type="evidence" value="ECO:0007669"/>
    <property type="project" value="InterPro"/>
</dbReference>
<keyword evidence="5" id="KW-0240">DNA-directed RNA polymerase</keyword>
<dbReference type="EC" id="2.7.7.6" evidence="5"/>
<accession>A0A5C6B5T2</accession>
<dbReference type="EMBL" id="SJPP01000003">
    <property type="protein sequence ID" value="TWU06861.1"/>
    <property type="molecule type" value="Genomic_DNA"/>
</dbReference>
<feature type="domain" description="RNA polymerase alpha subunit C-terminal" evidence="4">
    <location>
        <begin position="285"/>
        <end position="345"/>
    </location>
</feature>
<sequence length="442" mass="49582">MVTVTEMIDVQGILRGRTTFGLDEVRELQEAVTHDQHKDVTQGIRELLEEIEQGDTSLQKSLAAGIGAYMVGLHADAVNCLQQIKDNGLASYYLANAQVALGQFDEAIKSFDRAIEGGYDAVQSTLLKAGAVRAVGRIEEAEELLRSVAREGATRAEYSYQYGCIYSDRGDTYGAIEYFERAVDIDPHHARALFSLAGINSLHGNDQESIRLYERALSRPPLYLGALLNLGLLYEDSENYRAAAYCFRKVLEVYPNHERAALYLRDIDASHDMYFDEDNLKTQRRLNQDLMTPVTDFELSVRSRNCLQKMGVRNLGDLTELSETDLLGGKNFGETSLVEIREMMESKGLRLGQSAPRDKPRDYAIRNDDLSPQEQALLNRPVADLNLSVRARKCMSRLGINTLAELTSRTPDELLESKNFGVTSLNEVRRKLTDIGIKLRND</sequence>
<dbReference type="PROSITE" id="PS50005">
    <property type="entry name" value="TPR"/>
    <property type="match status" value="2"/>
</dbReference>
<dbReference type="SMART" id="SM00028">
    <property type="entry name" value="TPR"/>
    <property type="match status" value="4"/>
</dbReference>
<dbReference type="RefSeq" id="WP_231963188.1">
    <property type="nucleotide sequence ID" value="NZ_SJPP01000003.1"/>
</dbReference>
<comment type="caution">
    <text evidence="5">The sequence shown here is derived from an EMBL/GenBank/DDBJ whole genome shotgun (WGS) entry which is preliminary data.</text>
</comment>
<dbReference type="PANTHER" id="PTHR44943">
    <property type="entry name" value="CELLULOSE SYNTHASE OPERON PROTEIN C"/>
    <property type="match status" value="1"/>
</dbReference>
<keyword evidence="5" id="KW-0808">Transferase</keyword>
<keyword evidence="1" id="KW-0677">Repeat</keyword>
<evidence type="ECO:0000313" key="6">
    <source>
        <dbReference type="Proteomes" id="UP000320735"/>
    </source>
</evidence>
<keyword evidence="5" id="KW-0804">Transcription</keyword>
<dbReference type="InterPro" id="IPR011260">
    <property type="entry name" value="RNAP_asu_C"/>
</dbReference>
<evidence type="ECO:0000259" key="4">
    <source>
        <dbReference type="Pfam" id="PF03118"/>
    </source>
</evidence>
<dbReference type="SUPFAM" id="SSF47789">
    <property type="entry name" value="C-terminal domain of RNA polymerase alpha subunit"/>
    <property type="match status" value="2"/>
</dbReference>
<keyword evidence="6" id="KW-1185">Reference proteome</keyword>
<dbReference type="GO" id="GO:0003677">
    <property type="term" value="F:DNA binding"/>
    <property type="evidence" value="ECO:0007669"/>
    <property type="project" value="InterPro"/>
</dbReference>
<dbReference type="Pfam" id="PF13432">
    <property type="entry name" value="TPR_16"/>
    <property type="match status" value="1"/>
</dbReference>
<dbReference type="Pfam" id="PF13181">
    <property type="entry name" value="TPR_8"/>
    <property type="match status" value="1"/>
</dbReference>
<dbReference type="InterPro" id="IPR013105">
    <property type="entry name" value="TPR_2"/>
</dbReference>
<dbReference type="Gene3D" id="1.10.150.20">
    <property type="entry name" value="5' to 3' exonuclease, C-terminal subdomain"/>
    <property type="match status" value="2"/>
</dbReference>
<dbReference type="Proteomes" id="UP000320735">
    <property type="component" value="Unassembled WGS sequence"/>
</dbReference>
<proteinExistence type="predicted"/>
<dbReference type="InterPro" id="IPR019734">
    <property type="entry name" value="TPR_rpt"/>
</dbReference>